<proteinExistence type="inferred from homology"/>
<dbReference type="GO" id="GO:0006415">
    <property type="term" value="P:translational termination"/>
    <property type="evidence" value="ECO:0007669"/>
    <property type="project" value="UniProtKB-UniRule"/>
</dbReference>
<dbReference type="HAMAP" id="MF_00040">
    <property type="entry name" value="RRF"/>
    <property type="match status" value="1"/>
</dbReference>
<dbReference type="PANTHER" id="PTHR20982">
    <property type="entry name" value="RIBOSOME RECYCLING FACTOR"/>
    <property type="match status" value="1"/>
</dbReference>
<evidence type="ECO:0000256" key="2">
    <source>
        <dbReference type="ARBA" id="ARBA00022917"/>
    </source>
</evidence>
<accession>A0A1G2HIK7</accession>
<keyword evidence="2 3" id="KW-0648">Protein biosynthesis</keyword>
<feature type="coiled-coil region" evidence="4">
    <location>
        <begin position="146"/>
        <end position="173"/>
    </location>
</feature>
<keyword evidence="3" id="KW-0963">Cytoplasm</keyword>
<dbReference type="Gene3D" id="3.30.1360.40">
    <property type="match status" value="1"/>
</dbReference>
<dbReference type="NCBIfam" id="TIGR00496">
    <property type="entry name" value="frr"/>
    <property type="match status" value="1"/>
</dbReference>
<comment type="subcellular location">
    <subcellularLocation>
        <location evidence="3">Cytoplasm</location>
    </subcellularLocation>
</comment>
<comment type="similarity">
    <text evidence="1 3">Belongs to the RRF family.</text>
</comment>
<dbReference type="Gene3D" id="1.10.132.20">
    <property type="entry name" value="Ribosome-recycling factor"/>
    <property type="match status" value="1"/>
</dbReference>
<sequence>MINIKSKLENTLEVLRQDLRVLRVGRANAGMVELIMVNVYENKMPLNQVASVSIPSHNQILITPWDVGVLSAIQSAIQNSQLQINPIVEGNSIRLTLPPLTEETRRDLVKDVSKYVEEAKVSIRNIREEVLKDLETLSEDEKFRQEKEIQKMIDEYNAKIKEIQEHKEKEILTN</sequence>
<evidence type="ECO:0000256" key="3">
    <source>
        <dbReference type="HAMAP-Rule" id="MF_00040"/>
    </source>
</evidence>
<evidence type="ECO:0000256" key="1">
    <source>
        <dbReference type="ARBA" id="ARBA00005912"/>
    </source>
</evidence>
<dbReference type="PANTHER" id="PTHR20982:SF3">
    <property type="entry name" value="MITOCHONDRIAL RIBOSOME RECYCLING FACTOR PSEUDO 1"/>
    <property type="match status" value="1"/>
</dbReference>
<comment type="function">
    <text evidence="3">Responsible for the release of ribosomes from messenger RNA at the termination of protein biosynthesis. May increase the efficiency of translation by recycling ribosomes from one round of translation to another.</text>
</comment>
<evidence type="ECO:0000256" key="4">
    <source>
        <dbReference type="SAM" id="Coils"/>
    </source>
</evidence>
<protein>
    <recommendedName>
        <fullName evidence="3">Ribosome-recycling factor</fullName>
        <shortName evidence="3">RRF</shortName>
    </recommendedName>
    <alternativeName>
        <fullName evidence="3">Ribosome-releasing factor</fullName>
    </alternativeName>
</protein>
<dbReference type="Proteomes" id="UP000176770">
    <property type="component" value="Unassembled WGS sequence"/>
</dbReference>
<dbReference type="STRING" id="1802165.A3F94_03260"/>
<evidence type="ECO:0000313" key="7">
    <source>
        <dbReference type="Proteomes" id="UP000176770"/>
    </source>
</evidence>
<organism evidence="6 7">
    <name type="scientific">Candidatus Spechtbacteria bacterium RIFCSPLOWO2_12_FULL_38_22</name>
    <dbReference type="NCBI Taxonomy" id="1802165"/>
    <lineage>
        <taxon>Bacteria</taxon>
        <taxon>Candidatus Spechtiibacteriota</taxon>
    </lineage>
</organism>
<dbReference type="GO" id="GO:0005737">
    <property type="term" value="C:cytoplasm"/>
    <property type="evidence" value="ECO:0007669"/>
    <property type="project" value="UniProtKB-SubCell"/>
</dbReference>
<comment type="caution">
    <text evidence="6">The sequence shown here is derived from an EMBL/GenBank/DDBJ whole genome shotgun (WGS) entry which is preliminary data.</text>
</comment>
<evidence type="ECO:0000259" key="5">
    <source>
        <dbReference type="Pfam" id="PF01765"/>
    </source>
</evidence>
<reference evidence="6 7" key="1">
    <citation type="journal article" date="2016" name="Nat. Commun.">
        <title>Thousands of microbial genomes shed light on interconnected biogeochemical processes in an aquifer system.</title>
        <authorList>
            <person name="Anantharaman K."/>
            <person name="Brown C.T."/>
            <person name="Hug L.A."/>
            <person name="Sharon I."/>
            <person name="Castelle C.J."/>
            <person name="Probst A.J."/>
            <person name="Thomas B.C."/>
            <person name="Singh A."/>
            <person name="Wilkins M.J."/>
            <person name="Karaoz U."/>
            <person name="Brodie E.L."/>
            <person name="Williams K.H."/>
            <person name="Hubbard S.S."/>
            <person name="Banfield J.F."/>
        </authorList>
    </citation>
    <scope>NUCLEOTIDE SEQUENCE [LARGE SCALE GENOMIC DNA]</scope>
</reference>
<dbReference type="FunFam" id="3.30.1360.40:FF:000001">
    <property type="entry name" value="Ribosome-recycling factor"/>
    <property type="match status" value="1"/>
</dbReference>
<dbReference type="InterPro" id="IPR036191">
    <property type="entry name" value="RRF_sf"/>
</dbReference>
<dbReference type="CDD" id="cd00520">
    <property type="entry name" value="RRF"/>
    <property type="match status" value="1"/>
</dbReference>
<dbReference type="AlphaFoldDB" id="A0A1G2HIK7"/>
<keyword evidence="4" id="KW-0175">Coiled coil</keyword>
<evidence type="ECO:0000313" key="6">
    <source>
        <dbReference type="EMBL" id="OGZ62346.1"/>
    </source>
</evidence>
<dbReference type="InterPro" id="IPR002661">
    <property type="entry name" value="Ribosome_recyc_fac"/>
</dbReference>
<dbReference type="GO" id="GO:0043023">
    <property type="term" value="F:ribosomal large subunit binding"/>
    <property type="evidence" value="ECO:0007669"/>
    <property type="project" value="TreeGrafter"/>
</dbReference>
<dbReference type="EMBL" id="MHOK01000002">
    <property type="protein sequence ID" value="OGZ62346.1"/>
    <property type="molecule type" value="Genomic_DNA"/>
</dbReference>
<gene>
    <name evidence="3" type="primary">frr</name>
    <name evidence="6" type="ORF">A3F94_03260</name>
</gene>
<dbReference type="Pfam" id="PF01765">
    <property type="entry name" value="RRF"/>
    <property type="match status" value="1"/>
</dbReference>
<dbReference type="SUPFAM" id="SSF55194">
    <property type="entry name" value="Ribosome recycling factor, RRF"/>
    <property type="match status" value="1"/>
</dbReference>
<dbReference type="InterPro" id="IPR023584">
    <property type="entry name" value="Ribosome_recyc_fac_dom"/>
</dbReference>
<name>A0A1G2HIK7_9BACT</name>
<feature type="domain" description="Ribosome recycling factor" evidence="5">
    <location>
        <begin position="15"/>
        <end position="172"/>
    </location>
</feature>